<evidence type="ECO:0000256" key="2">
    <source>
        <dbReference type="ARBA" id="ARBA00022448"/>
    </source>
</evidence>
<evidence type="ECO:0000313" key="10">
    <source>
        <dbReference type="Proteomes" id="UP001338582"/>
    </source>
</evidence>
<dbReference type="RefSeq" id="XP_062877780.1">
    <property type="nucleotide sequence ID" value="XM_063021710.1"/>
</dbReference>
<evidence type="ECO:0000256" key="6">
    <source>
        <dbReference type="PROSITE-ProRule" id="PRU00103"/>
    </source>
</evidence>
<gene>
    <name evidence="9" type="ORF">PUMCH_002711</name>
</gene>
<dbReference type="PROSITE" id="PS50166">
    <property type="entry name" value="IMPORTIN_B_NT"/>
    <property type="match status" value="1"/>
</dbReference>
<evidence type="ECO:0000256" key="4">
    <source>
        <dbReference type="ARBA" id="ARBA00022737"/>
    </source>
</evidence>
<dbReference type="Proteomes" id="UP001338582">
    <property type="component" value="Chromosome 3"/>
</dbReference>
<feature type="compositionally biased region" description="Acidic residues" evidence="7">
    <location>
        <begin position="366"/>
        <end position="381"/>
    </location>
</feature>
<evidence type="ECO:0000256" key="7">
    <source>
        <dbReference type="SAM" id="MobiDB-lite"/>
    </source>
</evidence>
<dbReference type="GO" id="GO:0006606">
    <property type="term" value="P:protein import into nucleus"/>
    <property type="evidence" value="ECO:0007669"/>
    <property type="project" value="InterPro"/>
</dbReference>
<dbReference type="PROSITE" id="PS50077">
    <property type="entry name" value="HEAT_REPEAT"/>
    <property type="match status" value="1"/>
</dbReference>
<keyword evidence="3" id="KW-0963">Cytoplasm</keyword>
<dbReference type="AlphaFoldDB" id="A0AAX4HA60"/>
<dbReference type="Pfam" id="PF03810">
    <property type="entry name" value="IBN_N"/>
    <property type="match status" value="1"/>
</dbReference>
<comment type="subcellular location">
    <subcellularLocation>
        <location evidence="1">Cytoplasm</location>
    </subcellularLocation>
</comment>
<dbReference type="PANTHER" id="PTHR10527">
    <property type="entry name" value="IMPORTIN BETA"/>
    <property type="match status" value="1"/>
</dbReference>
<proteinExistence type="predicted"/>
<keyword evidence="2" id="KW-0813">Transport</keyword>
<accession>A0AAX4HA60</accession>
<dbReference type="SUPFAM" id="SSF48371">
    <property type="entry name" value="ARM repeat"/>
    <property type="match status" value="1"/>
</dbReference>
<keyword evidence="4" id="KW-0677">Repeat</keyword>
<feature type="region of interest" description="Disordered" evidence="7">
    <location>
        <begin position="333"/>
        <end position="381"/>
    </location>
</feature>
<dbReference type="GeneID" id="88173775"/>
<evidence type="ECO:0000313" key="9">
    <source>
        <dbReference type="EMBL" id="WPK25398.1"/>
    </source>
</evidence>
<dbReference type="GO" id="GO:0031267">
    <property type="term" value="F:small GTPase binding"/>
    <property type="evidence" value="ECO:0007669"/>
    <property type="project" value="InterPro"/>
</dbReference>
<dbReference type="Gene3D" id="1.25.10.10">
    <property type="entry name" value="Leucine-rich Repeat Variant"/>
    <property type="match status" value="2"/>
</dbReference>
<dbReference type="Pfam" id="PF13513">
    <property type="entry name" value="HEAT_EZ"/>
    <property type="match status" value="2"/>
</dbReference>
<feature type="compositionally biased region" description="Polar residues" evidence="7">
    <location>
        <begin position="350"/>
        <end position="363"/>
    </location>
</feature>
<sequence length="926" mass="102192">MWRPDEQELAQLSLMFRATLSSNAAQRKAANDALAAARAQPQFENYLCYLLVHSDQAPADVRAAAGVTLKNSVLKNRSADRPDVKAQVVAGLLLSDTTVRNITGNVITALFSAHGIEGWPQVLPQLLQMLQDAGLSVQTKEAAASALAKICEDSAMMLDREYAGERPLNHMIPVILAVATSQVSGATTAALLRSMNHLVPLKSQLVLVYLDQYLQTLFALALDESAQVRRSVCSAFLLIMENRPDKLVPHIEGVVSYCVQLVQDKDETVAMEACEFLLALSELHDKASKPVFRASLDRVLPVLLLKMVFSDEQLVLMEILDSRDDSAVADKAEDIRPNMAKGKDAHAVGKNSNAPSRAGNGNNSDLESDDSDSDLDSDDEDELEQWNLRRCSAATLDALSLQYPEEVINISLPILQENIVSPEWPIREAAILAFGAISKSCMDLARDKLPTLVPFLVDRMKDQETRVRQITCWTLSRYATWVAEEAFEGGQYAQYFQPTFESVALLALDSKKLVQEAACSALSQFIEATDVSLIQYYVGPMMEHFAKCFAFYQRKNLLILYDCVGTFVDRIGSDVFNSHPEHANTLLPPLLNNWQTLEDTDSDLWPLLECMSIVAATMGESFAPYAVPVYERAVKILGNTVQLHKEVHTNPVIEAPEKDFMVTSLDLIDGLVQGFKEHSVELMRQHGANLMELVLACLEDHDDDVRQLAFALLGDLAIFTCEATVQPNLNQIVICAGNEINNCSYTTYAVTNNAIWSLGEIALKVAPGSLKPYISNIVNLLIPVLNSSDMQQTVLENAAICLGRLGLADGSSDIVPRLPEFIYTWCTHMMYVLENEEKESAFLGMVKTIEAGPDAGFGGLSTVLGRKNLSLFISCIGNYFEPLEKLREVFFQVLVSYKELLGSSWNDVMKLVDSDTRGFLSSTYGV</sequence>
<organism evidence="9 10">
    <name type="scientific">Australozyma saopauloensis</name>
    <dbReference type="NCBI Taxonomy" id="291208"/>
    <lineage>
        <taxon>Eukaryota</taxon>
        <taxon>Fungi</taxon>
        <taxon>Dikarya</taxon>
        <taxon>Ascomycota</taxon>
        <taxon>Saccharomycotina</taxon>
        <taxon>Pichiomycetes</taxon>
        <taxon>Metschnikowiaceae</taxon>
        <taxon>Australozyma</taxon>
    </lineage>
</organism>
<dbReference type="KEGG" id="asau:88173775"/>
<dbReference type="GO" id="GO:0005737">
    <property type="term" value="C:cytoplasm"/>
    <property type="evidence" value="ECO:0007669"/>
    <property type="project" value="UniProtKB-SubCell"/>
</dbReference>
<dbReference type="GO" id="GO:0005634">
    <property type="term" value="C:nucleus"/>
    <property type="evidence" value="ECO:0007669"/>
    <property type="project" value="UniProtKB-ARBA"/>
</dbReference>
<name>A0AAX4HA60_9ASCO</name>
<feature type="compositionally biased region" description="Basic and acidic residues" evidence="7">
    <location>
        <begin position="333"/>
        <end position="347"/>
    </location>
</feature>
<protein>
    <recommendedName>
        <fullName evidence="8">Importin N-terminal domain-containing protein</fullName>
    </recommendedName>
</protein>
<evidence type="ECO:0000256" key="5">
    <source>
        <dbReference type="ARBA" id="ARBA00022927"/>
    </source>
</evidence>
<dbReference type="InterPro" id="IPR011989">
    <property type="entry name" value="ARM-like"/>
</dbReference>
<feature type="domain" description="Importin N-terminal" evidence="8">
    <location>
        <begin position="30"/>
        <end position="112"/>
    </location>
</feature>
<evidence type="ECO:0000259" key="8">
    <source>
        <dbReference type="PROSITE" id="PS50166"/>
    </source>
</evidence>
<reference evidence="9 10" key="1">
    <citation type="submission" date="2023-10" db="EMBL/GenBank/DDBJ databases">
        <title>Draft Genome Sequence of Candida saopaulonensis from a very Premature Infant with Sepsis.</title>
        <authorList>
            <person name="Ning Y."/>
            <person name="Dai R."/>
            <person name="Xiao M."/>
            <person name="Xu Y."/>
            <person name="Yan Q."/>
            <person name="Zhang L."/>
        </authorList>
    </citation>
    <scope>NUCLEOTIDE SEQUENCE [LARGE SCALE GENOMIC DNA]</scope>
    <source>
        <strain evidence="9 10">19XY460</strain>
    </source>
</reference>
<dbReference type="InterPro" id="IPR001494">
    <property type="entry name" value="Importin-beta_N"/>
</dbReference>
<keyword evidence="5" id="KW-0653">Protein transport</keyword>
<dbReference type="InterPro" id="IPR021133">
    <property type="entry name" value="HEAT_type_2"/>
</dbReference>
<dbReference type="InterPro" id="IPR016024">
    <property type="entry name" value="ARM-type_fold"/>
</dbReference>
<evidence type="ECO:0000256" key="1">
    <source>
        <dbReference type="ARBA" id="ARBA00004496"/>
    </source>
</evidence>
<keyword evidence="10" id="KW-1185">Reference proteome</keyword>
<feature type="repeat" description="HEAT" evidence="6">
    <location>
        <begin position="452"/>
        <end position="488"/>
    </location>
</feature>
<dbReference type="EMBL" id="CP138896">
    <property type="protein sequence ID" value="WPK25398.1"/>
    <property type="molecule type" value="Genomic_DNA"/>
</dbReference>
<dbReference type="InterPro" id="IPR040122">
    <property type="entry name" value="Importin_beta"/>
</dbReference>
<evidence type="ECO:0000256" key="3">
    <source>
        <dbReference type="ARBA" id="ARBA00022490"/>
    </source>
</evidence>